<keyword evidence="4" id="KW-1185">Reference proteome</keyword>
<evidence type="ECO:0000313" key="3">
    <source>
        <dbReference type="EMBL" id="CAF0716898.1"/>
    </source>
</evidence>
<dbReference type="GO" id="GO:0015031">
    <property type="term" value="P:protein transport"/>
    <property type="evidence" value="ECO:0007669"/>
    <property type="project" value="TreeGrafter"/>
</dbReference>
<dbReference type="Pfam" id="PF00339">
    <property type="entry name" value="Arrestin_N"/>
    <property type="match status" value="1"/>
</dbReference>
<dbReference type="PANTHER" id="PTHR11188:SF17">
    <property type="entry name" value="FI21816P1"/>
    <property type="match status" value="1"/>
</dbReference>
<dbReference type="InterPro" id="IPR050357">
    <property type="entry name" value="Arrestin_domain-protein"/>
</dbReference>
<gene>
    <name evidence="3" type="ORF">OXX778_LOCUS1754</name>
</gene>
<reference evidence="3" key="1">
    <citation type="submission" date="2021-02" db="EMBL/GenBank/DDBJ databases">
        <authorList>
            <person name="Nowell W R."/>
        </authorList>
    </citation>
    <scope>NUCLEOTIDE SEQUENCE</scope>
    <source>
        <strain evidence="3">Ploen Becks lab</strain>
    </source>
</reference>
<comment type="similarity">
    <text evidence="1">Belongs to the arrestin family.</text>
</comment>
<organism evidence="3 4">
    <name type="scientific">Brachionus calyciflorus</name>
    <dbReference type="NCBI Taxonomy" id="104777"/>
    <lineage>
        <taxon>Eukaryota</taxon>
        <taxon>Metazoa</taxon>
        <taxon>Spiralia</taxon>
        <taxon>Gnathifera</taxon>
        <taxon>Rotifera</taxon>
        <taxon>Eurotatoria</taxon>
        <taxon>Monogononta</taxon>
        <taxon>Pseudotrocha</taxon>
        <taxon>Ploima</taxon>
        <taxon>Brachionidae</taxon>
        <taxon>Brachionus</taxon>
    </lineage>
</organism>
<dbReference type="InterPro" id="IPR014756">
    <property type="entry name" value="Ig_E-set"/>
</dbReference>
<accession>A0A813M9C4</accession>
<dbReference type="Proteomes" id="UP000663879">
    <property type="component" value="Unassembled WGS sequence"/>
</dbReference>
<proteinExistence type="inferred from homology"/>
<dbReference type="SUPFAM" id="SSF81296">
    <property type="entry name" value="E set domains"/>
    <property type="match status" value="2"/>
</dbReference>
<protein>
    <recommendedName>
        <fullName evidence="2">Arrestin C-terminal-like domain-containing protein</fullName>
    </recommendedName>
</protein>
<dbReference type="EMBL" id="CAJNOC010000121">
    <property type="protein sequence ID" value="CAF0716898.1"/>
    <property type="molecule type" value="Genomic_DNA"/>
</dbReference>
<dbReference type="InterPro" id="IPR014752">
    <property type="entry name" value="Arrestin-like_C"/>
</dbReference>
<evidence type="ECO:0000259" key="2">
    <source>
        <dbReference type="SMART" id="SM01017"/>
    </source>
</evidence>
<dbReference type="Pfam" id="PF02752">
    <property type="entry name" value="Arrestin_C"/>
    <property type="match status" value="1"/>
</dbReference>
<dbReference type="SMART" id="SM01017">
    <property type="entry name" value="Arrestin_C"/>
    <property type="match status" value="1"/>
</dbReference>
<dbReference type="Gene3D" id="2.60.40.640">
    <property type="match status" value="2"/>
</dbReference>
<evidence type="ECO:0000256" key="1">
    <source>
        <dbReference type="ARBA" id="ARBA00005298"/>
    </source>
</evidence>
<dbReference type="InterPro" id="IPR011021">
    <property type="entry name" value="Arrestin-like_N"/>
</dbReference>
<dbReference type="PANTHER" id="PTHR11188">
    <property type="entry name" value="ARRESTIN DOMAIN CONTAINING PROTEIN"/>
    <property type="match status" value="1"/>
</dbReference>
<dbReference type="OrthoDB" id="2333384at2759"/>
<dbReference type="AlphaFoldDB" id="A0A813M9C4"/>
<evidence type="ECO:0000313" key="4">
    <source>
        <dbReference type="Proteomes" id="UP000663879"/>
    </source>
</evidence>
<dbReference type="InterPro" id="IPR011022">
    <property type="entry name" value="Arrestin_C-like"/>
</dbReference>
<name>A0A813M9C4_9BILA</name>
<dbReference type="GO" id="GO:0005737">
    <property type="term" value="C:cytoplasm"/>
    <property type="evidence" value="ECO:0007669"/>
    <property type="project" value="TreeGrafter"/>
</dbReference>
<feature type="domain" description="Arrestin C-terminal-like" evidence="2">
    <location>
        <begin position="180"/>
        <end position="306"/>
    </location>
</feature>
<comment type="caution">
    <text evidence="3">The sequence shown here is derived from an EMBL/GenBank/DDBJ whole genome shotgun (WGS) entry which is preliminary data.</text>
</comment>
<sequence length="376" mass="42656">MGKLKNIEILFDGNKKVYLPGETISGNVILESKGEVKINSLKLFIRGLAKVHWTETSSVGFKVGNRTEHYRAEKEYFCFKQNLIGQEDSSGSHYQEIICDGHHLFSFQFDLPREGLITSFEGEHGSVRYLVQIELDKPWALNQRLKRIFTVINPLDINQSDYLQPVLNNCSKTLCCWLCRSGPVSISVNTDRKGYCPGESIALNALFENYTKRSTIPIASLYQIQTFKANQEKSISKNKISSINGPAVEAGEIAEWNSKLLKIPVISPSIQSHLIKVEYFVKICLLIPGSYTLKCVLPIVIGTVPFRRYLHESINYSYVPAEPTRIRIDAPPSYSQLRDLDENHDEEISNYAPLYTYVSDYQPPSYSSLKNLSKPN</sequence>